<dbReference type="InterPro" id="IPR013149">
    <property type="entry name" value="ADH-like_C"/>
</dbReference>
<evidence type="ECO:0000256" key="5">
    <source>
        <dbReference type="ARBA" id="ARBA00023002"/>
    </source>
</evidence>
<dbReference type="SUPFAM" id="SSF51735">
    <property type="entry name" value="NAD(P)-binding Rossmann-fold domains"/>
    <property type="match status" value="1"/>
</dbReference>
<dbReference type="STRING" id="60172.A0A1V6Q8N0"/>
<comment type="cofactor">
    <cofactor evidence="1 6">
        <name>Zn(2+)</name>
        <dbReference type="ChEBI" id="CHEBI:29105"/>
    </cofactor>
</comment>
<evidence type="ECO:0000256" key="3">
    <source>
        <dbReference type="ARBA" id="ARBA00022723"/>
    </source>
</evidence>
<evidence type="ECO:0000313" key="10">
    <source>
        <dbReference type="Proteomes" id="UP000191612"/>
    </source>
</evidence>
<dbReference type="AlphaFoldDB" id="A0A1V6Q8N0"/>
<dbReference type="Pfam" id="PF00107">
    <property type="entry name" value="ADH_zinc_N"/>
    <property type="match status" value="1"/>
</dbReference>
<evidence type="ECO:0000256" key="4">
    <source>
        <dbReference type="ARBA" id="ARBA00022833"/>
    </source>
</evidence>
<feature type="domain" description="Enoyl reductase (ER)" evidence="8">
    <location>
        <begin position="16"/>
        <end position="369"/>
    </location>
</feature>
<name>A0A1V6Q8N0_9EURO</name>
<keyword evidence="10" id="KW-1185">Reference proteome</keyword>
<evidence type="ECO:0000259" key="8">
    <source>
        <dbReference type="SMART" id="SM00829"/>
    </source>
</evidence>
<keyword evidence="7" id="KW-0812">Transmembrane</keyword>
<dbReference type="GO" id="GO:0005737">
    <property type="term" value="C:cytoplasm"/>
    <property type="evidence" value="ECO:0007669"/>
    <property type="project" value="TreeGrafter"/>
</dbReference>
<evidence type="ECO:0000256" key="6">
    <source>
        <dbReference type="RuleBase" id="RU361277"/>
    </source>
</evidence>
<dbReference type="InterPro" id="IPR011032">
    <property type="entry name" value="GroES-like_sf"/>
</dbReference>
<proteinExistence type="inferred from homology"/>
<protein>
    <recommendedName>
        <fullName evidence="8">Enoyl reductase (ER) domain-containing protein</fullName>
    </recommendedName>
</protein>
<dbReference type="GO" id="GO:0034079">
    <property type="term" value="P:butanediol biosynthetic process"/>
    <property type="evidence" value="ECO:0007669"/>
    <property type="project" value="TreeGrafter"/>
</dbReference>
<dbReference type="Proteomes" id="UP000191612">
    <property type="component" value="Unassembled WGS sequence"/>
</dbReference>
<dbReference type="GO" id="GO:0000721">
    <property type="term" value="F:(R,R)-butanediol dehydrogenase activity"/>
    <property type="evidence" value="ECO:0007669"/>
    <property type="project" value="TreeGrafter"/>
</dbReference>
<dbReference type="SUPFAM" id="SSF50129">
    <property type="entry name" value="GroES-like"/>
    <property type="match status" value="1"/>
</dbReference>
<dbReference type="PROSITE" id="PS00059">
    <property type="entry name" value="ADH_ZINC"/>
    <property type="match status" value="1"/>
</dbReference>
<sequence length="384" mass="41117">MAPMRQHNITALRYYGKEDIRLEQIPSRPCNPNEIRIEVAYCGICGSDIHEYLDGPIFPPQPGTKNPWTGESLPVTLGHEMSGVIVELGSAVTDLKVGSKVAVNPALDDRHYGAEPCTTCSLGKSNICKRFACYGLNADGGGFASEIVVNAVSCLPLPDSVSLEVGALLEPLAVAWHSIRLSGFGKNQTALVLGAGPIGLAIVMLLRFWGAKTIIVSEMTSSRKKMAKKFGADIVVDPSERNHASADPVRSAVQDVNPDGVDVAFEAIGIQATLDAAIASIRPGGTVFNVAIHEKPLHLNLNDLTFFEKKLIGGICYTTEDFTEVIRALESGSIPAQEMITSIVPLEKVVQMGFLELINNKAAHVKILIQPPKSSSSILPSARL</sequence>
<keyword evidence="5" id="KW-0560">Oxidoreductase</keyword>
<keyword evidence="7" id="KW-0472">Membrane</keyword>
<dbReference type="Gene3D" id="3.90.180.10">
    <property type="entry name" value="Medium-chain alcohol dehydrogenases, catalytic domain"/>
    <property type="match status" value="1"/>
</dbReference>
<feature type="transmembrane region" description="Helical" evidence="7">
    <location>
        <begin position="190"/>
        <end position="210"/>
    </location>
</feature>
<keyword evidence="4 6" id="KW-0862">Zinc</keyword>
<dbReference type="InterPro" id="IPR002328">
    <property type="entry name" value="ADH_Zn_CS"/>
</dbReference>
<dbReference type="PANTHER" id="PTHR43161:SF23">
    <property type="entry name" value="(R,R)-BUTANEDIOL DEHYDROGENASE-RELATED"/>
    <property type="match status" value="1"/>
</dbReference>
<gene>
    <name evidence="9" type="ORF">PENSOL_c097G00469</name>
</gene>
<dbReference type="Pfam" id="PF08240">
    <property type="entry name" value="ADH_N"/>
    <property type="match status" value="1"/>
</dbReference>
<keyword evidence="3 6" id="KW-0479">Metal-binding</keyword>
<accession>A0A1V6Q8N0</accession>
<comment type="caution">
    <text evidence="9">The sequence shown here is derived from an EMBL/GenBank/DDBJ whole genome shotgun (WGS) entry which is preliminary data.</text>
</comment>
<evidence type="ECO:0000256" key="1">
    <source>
        <dbReference type="ARBA" id="ARBA00001947"/>
    </source>
</evidence>
<dbReference type="PANTHER" id="PTHR43161">
    <property type="entry name" value="SORBITOL DEHYDROGENASE"/>
    <property type="match status" value="1"/>
</dbReference>
<keyword evidence="7" id="KW-1133">Transmembrane helix</keyword>
<dbReference type="InterPro" id="IPR013154">
    <property type="entry name" value="ADH-like_N"/>
</dbReference>
<dbReference type="Gene3D" id="3.40.50.720">
    <property type="entry name" value="NAD(P)-binding Rossmann-like Domain"/>
    <property type="match status" value="1"/>
</dbReference>
<evidence type="ECO:0000256" key="2">
    <source>
        <dbReference type="ARBA" id="ARBA00008072"/>
    </source>
</evidence>
<evidence type="ECO:0000313" key="9">
    <source>
        <dbReference type="EMBL" id="OQD85590.1"/>
    </source>
</evidence>
<dbReference type="InterPro" id="IPR020843">
    <property type="entry name" value="ER"/>
</dbReference>
<dbReference type="EMBL" id="MDYO01000097">
    <property type="protein sequence ID" value="OQD85590.1"/>
    <property type="molecule type" value="Genomic_DNA"/>
</dbReference>
<dbReference type="CDD" id="cd08233">
    <property type="entry name" value="butanediol_DH_like"/>
    <property type="match status" value="1"/>
</dbReference>
<dbReference type="SMART" id="SM00829">
    <property type="entry name" value="PKS_ER"/>
    <property type="match status" value="1"/>
</dbReference>
<reference evidence="10" key="1">
    <citation type="journal article" date="2017" name="Nat. Microbiol.">
        <title>Global analysis of biosynthetic gene clusters reveals vast potential of secondary metabolite production in Penicillium species.</title>
        <authorList>
            <person name="Nielsen J.C."/>
            <person name="Grijseels S."/>
            <person name="Prigent S."/>
            <person name="Ji B."/>
            <person name="Dainat J."/>
            <person name="Nielsen K.F."/>
            <person name="Frisvad J.C."/>
            <person name="Workman M."/>
            <person name="Nielsen J."/>
        </authorList>
    </citation>
    <scope>NUCLEOTIDE SEQUENCE [LARGE SCALE GENOMIC DNA]</scope>
    <source>
        <strain evidence="10">IBT 29525</strain>
    </source>
</reference>
<evidence type="ECO:0000256" key="7">
    <source>
        <dbReference type="SAM" id="Phobius"/>
    </source>
</evidence>
<dbReference type="InterPro" id="IPR036291">
    <property type="entry name" value="NAD(P)-bd_dom_sf"/>
</dbReference>
<organism evidence="9 10">
    <name type="scientific">Penicillium solitum</name>
    <dbReference type="NCBI Taxonomy" id="60172"/>
    <lineage>
        <taxon>Eukaryota</taxon>
        <taxon>Fungi</taxon>
        <taxon>Dikarya</taxon>
        <taxon>Ascomycota</taxon>
        <taxon>Pezizomycotina</taxon>
        <taxon>Eurotiomycetes</taxon>
        <taxon>Eurotiomycetidae</taxon>
        <taxon>Eurotiales</taxon>
        <taxon>Aspergillaceae</taxon>
        <taxon>Penicillium</taxon>
    </lineage>
</organism>
<dbReference type="GO" id="GO:0008270">
    <property type="term" value="F:zinc ion binding"/>
    <property type="evidence" value="ECO:0007669"/>
    <property type="project" value="InterPro"/>
</dbReference>
<comment type="similarity">
    <text evidence="2 6">Belongs to the zinc-containing alcohol dehydrogenase family.</text>
</comment>